<feature type="domain" description="VWFA" evidence="13">
    <location>
        <begin position="207"/>
        <end position="387"/>
    </location>
</feature>
<keyword evidence="9" id="KW-0379">Hydroxylation</keyword>
<keyword evidence="4" id="KW-0732">Signal</keyword>
<evidence type="ECO:0000256" key="1">
    <source>
        <dbReference type="ARBA" id="ARBA00004498"/>
    </source>
</evidence>
<reference evidence="14" key="3">
    <citation type="submission" date="2025-09" db="UniProtKB">
        <authorList>
            <consortium name="Ensembl"/>
        </authorList>
    </citation>
    <scope>IDENTIFICATION</scope>
</reference>
<evidence type="ECO:0000256" key="8">
    <source>
        <dbReference type="ARBA" id="ARBA00023180"/>
    </source>
</evidence>
<dbReference type="FunFam" id="3.40.50.410:FF:000004">
    <property type="entry name" value="collagen alpha-6(VI) chain"/>
    <property type="match status" value="3"/>
</dbReference>
<dbReference type="PROSITE" id="PS50234">
    <property type="entry name" value="VWFA"/>
    <property type="match status" value="8"/>
</dbReference>
<dbReference type="Proteomes" id="UP000694390">
    <property type="component" value="Chromosome 2"/>
</dbReference>
<reference evidence="14" key="2">
    <citation type="submission" date="2025-08" db="UniProtKB">
        <authorList>
            <consortium name="Ensembl"/>
        </authorList>
    </citation>
    <scope>IDENTIFICATION</scope>
</reference>
<dbReference type="Pfam" id="PF01391">
    <property type="entry name" value="Collagen"/>
    <property type="match status" value="1"/>
</dbReference>
<evidence type="ECO:0000256" key="3">
    <source>
        <dbReference type="ARBA" id="ARBA00022530"/>
    </source>
</evidence>
<feature type="domain" description="VWFA" evidence="13">
    <location>
        <begin position="785"/>
        <end position="962"/>
    </location>
</feature>
<evidence type="ECO:0000256" key="6">
    <source>
        <dbReference type="ARBA" id="ARBA00022889"/>
    </source>
</evidence>
<evidence type="ECO:0000313" key="15">
    <source>
        <dbReference type="Proteomes" id="UP000694390"/>
    </source>
</evidence>
<evidence type="ECO:0000256" key="5">
    <source>
        <dbReference type="ARBA" id="ARBA00022737"/>
    </source>
</evidence>
<evidence type="ECO:0000313" key="14">
    <source>
        <dbReference type="Ensembl" id="ENSGEVP00005029323.1"/>
    </source>
</evidence>
<comment type="subcellular location">
    <subcellularLocation>
        <location evidence="1">Secreted</location>
        <location evidence="1">Extracellular space</location>
        <location evidence="1">Extracellular matrix</location>
    </subcellularLocation>
</comment>
<dbReference type="PANTHER" id="PTHR24020">
    <property type="entry name" value="COLLAGEN ALPHA"/>
    <property type="match status" value="1"/>
</dbReference>
<evidence type="ECO:0000256" key="4">
    <source>
        <dbReference type="ARBA" id="ARBA00022729"/>
    </source>
</evidence>
<dbReference type="InterPro" id="IPR002035">
    <property type="entry name" value="VWF_A"/>
</dbReference>
<keyword evidence="2" id="KW-0964">Secreted</keyword>
<dbReference type="InterPro" id="IPR008160">
    <property type="entry name" value="Collagen"/>
</dbReference>
<feature type="domain" description="VWFA" evidence="13">
    <location>
        <begin position="1673"/>
        <end position="1867"/>
    </location>
</feature>
<evidence type="ECO:0000256" key="9">
    <source>
        <dbReference type="ARBA" id="ARBA00023278"/>
    </source>
</evidence>
<keyword evidence="8" id="KW-0325">Glycoprotein</keyword>
<dbReference type="FunFam" id="3.40.50.410:FF:000003">
    <property type="entry name" value="Collagen type VI alpha 3 chain"/>
    <property type="match status" value="2"/>
</dbReference>
<evidence type="ECO:0000259" key="13">
    <source>
        <dbReference type="PROSITE" id="PS50234"/>
    </source>
</evidence>
<dbReference type="GeneTree" id="ENSGT00940000155619"/>
<dbReference type="GO" id="GO:0005576">
    <property type="term" value="C:extracellular region"/>
    <property type="evidence" value="ECO:0007669"/>
    <property type="project" value="Ensembl"/>
</dbReference>
<dbReference type="PANTHER" id="PTHR24020:SF90">
    <property type="entry name" value="COLLAGEN ALPHA-1(XXI) CHAIN"/>
    <property type="match status" value="1"/>
</dbReference>
<dbReference type="GO" id="GO:0007155">
    <property type="term" value="P:cell adhesion"/>
    <property type="evidence" value="ECO:0007669"/>
    <property type="project" value="UniProtKB-KW"/>
</dbReference>
<dbReference type="FunFam" id="3.40.50.410:FF:000044">
    <property type="entry name" value="Collagen type VI alpha 6 chain"/>
    <property type="match status" value="1"/>
</dbReference>
<evidence type="ECO:0000256" key="11">
    <source>
        <dbReference type="ARBA" id="ARBA00044000"/>
    </source>
</evidence>
<keyword evidence="6" id="KW-0130">Cell adhesion</keyword>
<dbReference type="GO" id="GO:0005589">
    <property type="term" value="C:collagen type VI trimer"/>
    <property type="evidence" value="ECO:0007669"/>
    <property type="project" value="UniProtKB-ARBA"/>
</dbReference>
<dbReference type="FunFam" id="3.40.50.410:FF:000016">
    <property type="entry name" value="Collagen type VI alpha 3 chain"/>
    <property type="match status" value="1"/>
</dbReference>
<keyword evidence="7" id="KW-0176">Collagen</keyword>
<keyword evidence="5" id="KW-0677">Repeat</keyword>
<dbReference type="InterPro" id="IPR036465">
    <property type="entry name" value="vWFA_dom_sf"/>
</dbReference>
<dbReference type="SUPFAM" id="SSF53300">
    <property type="entry name" value="vWA-like"/>
    <property type="match status" value="8"/>
</dbReference>
<feature type="domain" description="VWFA" evidence="13">
    <location>
        <begin position="598"/>
        <end position="767"/>
    </location>
</feature>
<evidence type="ECO:0000256" key="2">
    <source>
        <dbReference type="ARBA" id="ARBA00022525"/>
    </source>
</evidence>
<feature type="domain" description="VWFA" evidence="13">
    <location>
        <begin position="1465"/>
        <end position="1610"/>
    </location>
</feature>
<dbReference type="CDD" id="cd01450">
    <property type="entry name" value="vWFA_subfamily_ECM"/>
    <property type="match status" value="4"/>
</dbReference>
<comment type="similarity">
    <text evidence="11">Belongs to the type VI collagen family.</text>
</comment>
<reference evidence="14" key="1">
    <citation type="submission" date="2019-06" db="EMBL/GenBank/DDBJ databases">
        <title>G10K-VGP Goodes thornscrub tortoise genome, primary haplotype.</title>
        <authorList>
            <person name="Murphy B."/>
            <person name="Edwards T."/>
            <person name="Rhie A."/>
            <person name="Koren S."/>
            <person name="Phillippy A."/>
            <person name="Fedrigo O."/>
            <person name="Haase B."/>
            <person name="Mountcastle J."/>
            <person name="Lewin H."/>
            <person name="Damas J."/>
            <person name="Howe K."/>
            <person name="Formenti G."/>
            <person name="Myers G."/>
            <person name="Durbin R."/>
            <person name="Jarvis E.D."/>
        </authorList>
    </citation>
    <scope>NUCLEOTIDE SEQUENCE [LARGE SCALE GENOMIC DNA]</scope>
</reference>
<evidence type="ECO:0000256" key="10">
    <source>
        <dbReference type="ARBA" id="ARBA00043858"/>
    </source>
</evidence>
<feature type="domain" description="VWFA" evidence="13">
    <location>
        <begin position="412"/>
        <end position="582"/>
    </location>
</feature>
<dbReference type="Ensembl" id="ENSGEVT00005030805.1">
    <property type="protein sequence ID" value="ENSGEVP00005029323.1"/>
    <property type="gene ID" value="ENSGEVG00005020533.1"/>
</dbReference>
<organism evidence="14 15">
    <name type="scientific">Gopherus evgoodei</name>
    <name type="common">Goodes thornscrub tortoise</name>
    <dbReference type="NCBI Taxonomy" id="1825980"/>
    <lineage>
        <taxon>Eukaryota</taxon>
        <taxon>Metazoa</taxon>
        <taxon>Chordata</taxon>
        <taxon>Craniata</taxon>
        <taxon>Vertebrata</taxon>
        <taxon>Euteleostomi</taxon>
        <taxon>Archelosauria</taxon>
        <taxon>Testudinata</taxon>
        <taxon>Testudines</taxon>
        <taxon>Cryptodira</taxon>
        <taxon>Durocryptodira</taxon>
        <taxon>Testudinoidea</taxon>
        <taxon>Testudinidae</taxon>
        <taxon>Gopherus</taxon>
    </lineage>
</organism>
<dbReference type="OrthoDB" id="6132182at2759"/>
<comment type="function">
    <text evidence="10">Collagen VI acts as a cell-binding protein.</text>
</comment>
<dbReference type="InterPro" id="IPR050525">
    <property type="entry name" value="ECM_Assembly_Org"/>
</dbReference>
<dbReference type="CDD" id="cd01472">
    <property type="entry name" value="vWA_collagen"/>
    <property type="match status" value="2"/>
</dbReference>
<keyword evidence="15" id="KW-1185">Reference proteome</keyword>
<gene>
    <name evidence="14" type="primary">COL6A6</name>
</gene>
<protein>
    <submittedName>
        <fullName evidence="14">Collagen type VI alpha 6 chain</fullName>
    </submittedName>
</protein>
<dbReference type="PRINTS" id="PR00453">
    <property type="entry name" value="VWFADOMAIN"/>
</dbReference>
<feature type="domain" description="VWFA" evidence="13">
    <location>
        <begin position="9"/>
        <end position="185"/>
    </location>
</feature>
<evidence type="ECO:0000256" key="12">
    <source>
        <dbReference type="SAM" id="MobiDB-lite"/>
    </source>
</evidence>
<feature type="domain" description="VWFA" evidence="13">
    <location>
        <begin position="975"/>
        <end position="1149"/>
    </location>
</feature>
<accession>A0A8C4YQ91</accession>
<feature type="region of interest" description="Disordered" evidence="12">
    <location>
        <begin position="1332"/>
        <end position="1362"/>
    </location>
</feature>
<name>A0A8C4YQ91_9SAUR</name>
<evidence type="ECO:0000256" key="7">
    <source>
        <dbReference type="ARBA" id="ARBA00023119"/>
    </source>
</evidence>
<proteinExistence type="inferred from homology"/>
<keyword evidence="3" id="KW-0272">Extracellular matrix</keyword>
<dbReference type="Pfam" id="PF00092">
    <property type="entry name" value="VWA"/>
    <property type="match status" value="8"/>
</dbReference>
<sequence>TTTCPTSADIVLLVDSSNSLGNKAFPSMKSFINKMISHLTATPNQYRIALAQYSDDLHVEFRLDTYKAKNPMLNHVKKNVVFKGGSIKTGNALREVHETYFKGPTSGRDKERILVILTSGKSEDAVGEPARILKSDGVKIIALGIQDVSPRELQSMATPQFSYTFRTVRDLSMSSQNMTKIIEDVIQTDINDIIPTVKTTSSDSVADVVFIVDEGVSKPKSEDIKNFLQGTVSFLDVKKNCTKIGLVTYSSEPHVLALLSEETNETAILQKIQGFSPREGKANTGAAIKATRKNIFSVKYGSRKAQGIEQIAILITHRPSEDNVSEAARDLRRTGVTVFTIGIENANNTQLTQIASYPPQLYATKLTAFSDLPKQARTLQKKLLNQIQDKQYVQSERRELLKTGCVDTEEADIYVLIDGSTSIYPVDFGDIKKFLKEVIKMFNIGLNKVRFGAVQFSQSRSLEFELDEYSKRDDLETAIDNIRQIYGNTYIGEALTFMQPLFKKAREQRAGRVPCHLIVLTDGKSHDSVKESAERLRSEMVNIYAIGVKDADEAQLLEIAGSKSRTYFVQEFDSLKNIKNEIVQGICSGEACKEMTADIMFLVDSSGSIGPENFSKMKNFMRELVNKSDISRDRVQVGVVQFSDIKKEEFQLNQYSSKSDIFSAIDKMSLIGETTLTGGALTFVADYFRPPKGARPAVRKILILITDGEARDAVESPAKALRDQGVVIYSVGVFNANKTQLEEISGKHELVFYIENFDILKHIEDEIIFGICTPHEECKRIERLDVVFVIDGSGSINSSEYQTMKDFMIALVNRSDVGPDRVQFGAVKYSGEPETFFYLNKYTTKSEIVKAIQNDATLGGSTYTAKAIGYSEALFAQEHGGRKSKGVPQILIVITDGDSHDKAQLGDTAKRLRDNGIIIYAVGIEGADITELLAMAGSEDKYYYVDTFEGLKNTSVAISEKVCNDSKPECEIQADLVFLIDGSSSIDQTDFTRMKDFLKNVLDQIYYDHNVQIGIAQYSDKYKREFGLGTFQSKSELNNQIQNIKQMTGTTLIGAALKQVKEFFAPARTRRVTRNVRPVLLVVTDGKSYDDVAEPAEDLRKEGVNTYAIGVGDIDHSQLMQIAGIPERKYTVRDFKELKIIKKRLVGDLSCFVDIVMGFDISSQKRGDRLFQGQYQLETYLPNMLKALTSLSSLSCSVGTKTQSSVAVYLNNTITPVSSKFQFDSEKIWNSLRESLIDKPSHLNGNFLESLWKTFPRLDALITVVLEGASKIDELQYIEFGKGFEYMTQLTIGKRNIDKALSKYVVSHSEKLQCMCFSFSLFQGSRGLPGPMGEQGNKGCDGSKGPKGSPGPRGLPGDRGEKGLRGDHVSFPSANLFYFILYDSLGFTQSGKGGRGCHPGCFCAVQLWLRALAPAGGIGDPGPPGEPGPKGIRGKMATCIFILCDLYNNCFYLLEKPECPVYPTELVFALDISQDVTSQLFERMREIVISVVKATKIRDSNCPVGARVAVVSYNSNTHYLIRFSEFYGKNQLLNKFNNLAYERSSSERDIAGAMRFVARNVFKRTRQGPNVRKIAVFFSNGPSADESSLNTAVLEYTAFSIVPVVIAFNDVPLLRRAFTMDDTGFFQIININQEDDYEPFLETFQRCTLCYDKCKPDEFCERRRPQSPPAYVDAAFLLDSSQKISGAEFENVKNFLSRVLDNFDISSEPQTSSTGDRVAVVSHAPPGFKLRPGRSPVKKEFDFVTYSSSQLMKGHIEESVRQLNGAAALGHAIQWTIDNVFLTAPHSRQHKAIFVISAGETSQWDKDILKKASLRAKCEGYALFVISLGHVYNDTELEDLASIPLEHHLIQLGRVHKPELEYVVRFIKPFVHLLRRKEQMYYKLTIACNSLMV</sequence>
<dbReference type="Gene3D" id="3.40.50.410">
    <property type="entry name" value="von Willebrand factor, type A domain"/>
    <property type="match status" value="8"/>
</dbReference>
<dbReference type="FunFam" id="3.40.50.410:FF:000021">
    <property type="entry name" value="Collagen, type VI, alpha 3"/>
    <property type="match status" value="1"/>
</dbReference>
<dbReference type="SMART" id="SM00327">
    <property type="entry name" value="VWA"/>
    <property type="match status" value="8"/>
</dbReference>